<organism evidence="3 4">
    <name type="scientific">Erysipelothrix inopinata</name>
    <dbReference type="NCBI Taxonomy" id="225084"/>
    <lineage>
        <taxon>Bacteria</taxon>
        <taxon>Bacillati</taxon>
        <taxon>Bacillota</taxon>
        <taxon>Erysipelotrichia</taxon>
        <taxon>Erysipelotrichales</taxon>
        <taxon>Erysipelotrichaceae</taxon>
        <taxon>Erysipelothrix</taxon>
    </lineage>
</organism>
<dbReference type="KEGG" id="eio:H9L01_06910"/>
<feature type="domain" description="DUF3955" evidence="2">
    <location>
        <begin position="25"/>
        <end position="79"/>
    </location>
</feature>
<evidence type="ECO:0000256" key="1">
    <source>
        <dbReference type="SAM" id="Phobius"/>
    </source>
</evidence>
<accession>A0A7G9S1U8</accession>
<dbReference type="EMBL" id="CP060715">
    <property type="protein sequence ID" value="QNN61823.1"/>
    <property type="molecule type" value="Genomic_DNA"/>
</dbReference>
<evidence type="ECO:0000313" key="4">
    <source>
        <dbReference type="Proteomes" id="UP000515928"/>
    </source>
</evidence>
<reference evidence="3 4" key="1">
    <citation type="submission" date="2020-08" db="EMBL/GenBank/DDBJ databases">
        <title>Genome sequence of Erysipelothrix inopinata DSM 15511T.</title>
        <authorList>
            <person name="Hyun D.-W."/>
            <person name="Bae J.-W."/>
        </authorList>
    </citation>
    <scope>NUCLEOTIDE SEQUENCE [LARGE SCALE GENOMIC DNA]</scope>
    <source>
        <strain evidence="3 4">DSM 15511</strain>
    </source>
</reference>
<dbReference type="Proteomes" id="UP000515928">
    <property type="component" value="Chromosome"/>
</dbReference>
<evidence type="ECO:0000313" key="3">
    <source>
        <dbReference type="EMBL" id="QNN61823.1"/>
    </source>
</evidence>
<dbReference type="InterPro" id="IPR025016">
    <property type="entry name" value="DUF3955"/>
</dbReference>
<gene>
    <name evidence="3" type="ORF">H9L01_06910</name>
</gene>
<name>A0A7G9S1U8_9FIRM</name>
<keyword evidence="1" id="KW-0812">Transmembrane</keyword>
<dbReference type="Pfam" id="PF13127">
    <property type="entry name" value="DUF3955"/>
    <property type="match status" value="1"/>
</dbReference>
<feature type="transmembrane region" description="Helical" evidence="1">
    <location>
        <begin position="23"/>
        <end position="40"/>
    </location>
</feature>
<dbReference type="AlphaFoldDB" id="A0A7G9S1U8"/>
<keyword evidence="1" id="KW-0472">Membrane</keyword>
<evidence type="ECO:0000259" key="2">
    <source>
        <dbReference type="Pfam" id="PF13127"/>
    </source>
</evidence>
<proteinExistence type="predicted"/>
<feature type="transmembrane region" description="Helical" evidence="1">
    <location>
        <begin position="60"/>
        <end position="82"/>
    </location>
</feature>
<sequence>MSWHVSQGISYDTKKRIIKMKKLYNFTIGLILLGFILLAIKSASPEYIDEQGILHETFYLIGLGTFSILGGTILTIINAIVIKLRKKTTLKQVSN</sequence>
<keyword evidence="4" id="KW-1185">Reference proteome</keyword>
<protein>
    <submittedName>
        <fullName evidence="3">DUF3955 domain-containing protein</fullName>
    </submittedName>
</protein>
<keyword evidence="1" id="KW-1133">Transmembrane helix</keyword>